<accession>A0A165HQ64</accession>
<keyword evidence="3" id="KW-1185">Reference proteome</keyword>
<evidence type="ECO:0000313" key="2">
    <source>
        <dbReference type="EMBL" id="KZV92304.1"/>
    </source>
</evidence>
<dbReference type="Proteomes" id="UP000077266">
    <property type="component" value="Unassembled WGS sequence"/>
</dbReference>
<evidence type="ECO:0000313" key="3">
    <source>
        <dbReference type="Proteomes" id="UP000077266"/>
    </source>
</evidence>
<gene>
    <name evidence="2" type="ORF">EXIGLDRAFT_718584</name>
</gene>
<feature type="chain" id="PRO_5007858835" evidence="1">
    <location>
        <begin position="23"/>
        <end position="58"/>
    </location>
</feature>
<proteinExistence type="predicted"/>
<organism evidence="2 3">
    <name type="scientific">Exidia glandulosa HHB12029</name>
    <dbReference type="NCBI Taxonomy" id="1314781"/>
    <lineage>
        <taxon>Eukaryota</taxon>
        <taxon>Fungi</taxon>
        <taxon>Dikarya</taxon>
        <taxon>Basidiomycota</taxon>
        <taxon>Agaricomycotina</taxon>
        <taxon>Agaricomycetes</taxon>
        <taxon>Auriculariales</taxon>
        <taxon>Exidiaceae</taxon>
        <taxon>Exidia</taxon>
    </lineage>
</organism>
<sequence>MQVRTSIWFLATVLVLSSLTIAKPLTSRDGSDSRGASVHKKRVWFAPSNAEFASDKAD</sequence>
<dbReference type="EMBL" id="KV426011">
    <property type="protein sequence ID" value="KZV92304.1"/>
    <property type="molecule type" value="Genomic_DNA"/>
</dbReference>
<protein>
    <submittedName>
        <fullName evidence="2">Uncharacterized protein</fullName>
    </submittedName>
</protein>
<evidence type="ECO:0000256" key="1">
    <source>
        <dbReference type="SAM" id="SignalP"/>
    </source>
</evidence>
<feature type="signal peptide" evidence="1">
    <location>
        <begin position="1"/>
        <end position="22"/>
    </location>
</feature>
<reference evidence="2 3" key="1">
    <citation type="journal article" date="2016" name="Mol. Biol. Evol.">
        <title>Comparative Genomics of Early-Diverging Mushroom-Forming Fungi Provides Insights into the Origins of Lignocellulose Decay Capabilities.</title>
        <authorList>
            <person name="Nagy L.G."/>
            <person name="Riley R."/>
            <person name="Tritt A."/>
            <person name="Adam C."/>
            <person name="Daum C."/>
            <person name="Floudas D."/>
            <person name="Sun H."/>
            <person name="Yadav J.S."/>
            <person name="Pangilinan J."/>
            <person name="Larsson K.H."/>
            <person name="Matsuura K."/>
            <person name="Barry K."/>
            <person name="Labutti K."/>
            <person name="Kuo R."/>
            <person name="Ohm R.A."/>
            <person name="Bhattacharya S.S."/>
            <person name="Shirouzu T."/>
            <person name="Yoshinaga Y."/>
            <person name="Martin F.M."/>
            <person name="Grigoriev I.V."/>
            <person name="Hibbett D.S."/>
        </authorList>
    </citation>
    <scope>NUCLEOTIDE SEQUENCE [LARGE SCALE GENOMIC DNA]</scope>
    <source>
        <strain evidence="2 3">HHB12029</strain>
    </source>
</reference>
<dbReference type="AlphaFoldDB" id="A0A165HQ64"/>
<dbReference type="InParanoid" id="A0A165HQ64"/>
<keyword evidence="1" id="KW-0732">Signal</keyword>
<name>A0A165HQ64_EXIGL</name>